<dbReference type="EMBL" id="LDOT01000009">
    <property type="protein sequence ID" value="KLV06662.1"/>
    <property type="molecule type" value="Genomic_DNA"/>
</dbReference>
<dbReference type="Proteomes" id="UP000036097">
    <property type="component" value="Unassembled WGS sequence"/>
</dbReference>
<reference evidence="1 2" key="1">
    <citation type="submission" date="2015-05" db="EMBL/GenBank/DDBJ databases">
        <title>Photobacterium galathea sp. nov.</title>
        <authorList>
            <person name="Machado H."/>
            <person name="Gram L."/>
        </authorList>
    </citation>
    <scope>NUCLEOTIDE SEQUENCE [LARGE SCALE GENOMIC DNA]</scope>
    <source>
        <strain evidence="1 2">CGMCC 1.12159</strain>
    </source>
</reference>
<evidence type="ECO:0000313" key="2">
    <source>
        <dbReference type="Proteomes" id="UP000036097"/>
    </source>
</evidence>
<keyword evidence="2" id="KW-1185">Reference proteome</keyword>
<organism evidence="1 2">
    <name type="scientific">Photobacterium aquae</name>
    <dbReference type="NCBI Taxonomy" id="1195763"/>
    <lineage>
        <taxon>Bacteria</taxon>
        <taxon>Pseudomonadati</taxon>
        <taxon>Pseudomonadota</taxon>
        <taxon>Gammaproteobacteria</taxon>
        <taxon>Vibrionales</taxon>
        <taxon>Vibrionaceae</taxon>
        <taxon>Photobacterium</taxon>
    </lineage>
</organism>
<evidence type="ECO:0000313" key="1">
    <source>
        <dbReference type="EMBL" id="KLV06662.1"/>
    </source>
</evidence>
<dbReference type="PATRIC" id="fig|1195763.3.peg.1748"/>
<gene>
    <name evidence="1" type="ORF">ABT56_08200</name>
</gene>
<name>A0A0J1JWJ3_9GAMM</name>
<accession>A0A0J1JWJ3</accession>
<proteinExistence type="predicted"/>
<comment type="caution">
    <text evidence="1">The sequence shown here is derived from an EMBL/GenBank/DDBJ whole genome shotgun (WGS) entry which is preliminary data.</text>
</comment>
<dbReference type="AlphaFoldDB" id="A0A0J1JWJ3"/>
<protein>
    <recommendedName>
        <fullName evidence="3">LafD</fullName>
    </recommendedName>
</protein>
<dbReference type="STRING" id="1195763.ABT56_08200"/>
<evidence type="ECO:0008006" key="3">
    <source>
        <dbReference type="Google" id="ProtNLM"/>
    </source>
</evidence>
<sequence length="84" mass="9546">MRMQQALNAGNWDQLAELDAKLQQALPKIQGRRSEPDIQHQLRQLNAFYSEMIAAGETEKAATQRQITQQAGNREGVLAYLQHQ</sequence>